<protein>
    <submittedName>
        <fullName evidence="1">Uncharacterized protein</fullName>
    </submittedName>
</protein>
<evidence type="ECO:0000313" key="1">
    <source>
        <dbReference type="EMBL" id="KAI4319841.1"/>
    </source>
</evidence>
<proteinExistence type="predicted"/>
<gene>
    <name evidence="1" type="ORF">MLD38_033394</name>
</gene>
<evidence type="ECO:0000313" key="2">
    <source>
        <dbReference type="Proteomes" id="UP001057402"/>
    </source>
</evidence>
<accession>A0ACB9M8F3</accession>
<name>A0ACB9M8F3_9MYRT</name>
<reference evidence="2" key="1">
    <citation type="journal article" date="2023" name="Front. Plant Sci.">
        <title>Chromosomal-level genome assembly of Melastoma candidum provides insights into trichome evolution.</title>
        <authorList>
            <person name="Zhong Y."/>
            <person name="Wu W."/>
            <person name="Sun C."/>
            <person name="Zou P."/>
            <person name="Liu Y."/>
            <person name="Dai S."/>
            <person name="Zhou R."/>
        </authorList>
    </citation>
    <scope>NUCLEOTIDE SEQUENCE [LARGE SCALE GENOMIC DNA]</scope>
</reference>
<keyword evidence="2" id="KW-1185">Reference proteome</keyword>
<organism evidence="1 2">
    <name type="scientific">Melastoma candidum</name>
    <dbReference type="NCBI Taxonomy" id="119954"/>
    <lineage>
        <taxon>Eukaryota</taxon>
        <taxon>Viridiplantae</taxon>
        <taxon>Streptophyta</taxon>
        <taxon>Embryophyta</taxon>
        <taxon>Tracheophyta</taxon>
        <taxon>Spermatophyta</taxon>
        <taxon>Magnoliopsida</taxon>
        <taxon>eudicotyledons</taxon>
        <taxon>Gunneridae</taxon>
        <taxon>Pentapetalae</taxon>
        <taxon>rosids</taxon>
        <taxon>malvids</taxon>
        <taxon>Myrtales</taxon>
        <taxon>Melastomataceae</taxon>
        <taxon>Melastomatoideae</taxon>
        <taxon>Melastomateae</taxon>
        <taxon>Melastoma</taxon>
    </lineage>
</organism>
<sequence length="119" mass="13078">MRARLLLVQSTSTSIAALNDAPYVGAGVIPEETDPEELLIKATVRSSVLEVLLEIIKFCDLYLMERVVDGESEKKVLLALEYAGVFASGGLVNDKVLFCSTENGRSSFLARFIKDYMTI</sequence>
<dbReference type="Proteomes" id="UP001057402">
    <property type="component" value="Chromosome 10"/>
</dbReference>
<comment type="caution">
    <text evidence="1">The sequence shown here is derived from an EMBL/GenBank/DDBJ whole genome shotgun (WGS) entry which is preliminary data.</text>
</comment>
<dbReference type="EMBL" id="CM042889">
    <property type="protein sequence ID" value="KAI4319841.1"/>
    <property type="molecule type" value="Genomic_DNA"/>
</dbReference>